<dbReference type="InterPro" id="IPR003018">
    <property type="entry name" value="GAF"/>
</dbReference>
<gene>
    <name evidence="3" type="ORF">OEZ85_001220</name>
</gene>
<feature type="domain" description="GAF" evidence="2">
    <location>
        <begin position="34"/>
        <end position="185"/>
    </location>
</feature>
<accession>A0ABY8UN54</accession>
<evidence type="ECO:0000313" key="3">
    <source>
        <dbReference type="EMBL" id="WIA22829.1"/>
    </source>
</evidence>
<name>A0ABY8UN54_TETOB</name>
<dbReference type="InterPro" id="IPR029016">
    <property type="entry name" value="GAF-like_dom_sf"/>
</dbReference>
<keyword evidence="4" id="KW-1185">Reference proteome</keyword>
<evidence type="ECO:0000259" key="2">
    <source>
        <dbReference type="SMART" id="SM00065"/>
    </source>
</evidence>
<organism evidence="3 4">
    <name type="scientific">Tetradesmus obliquus</name>
    <name type="common">Green alga</name>
    <name type="synonym">Acutodesmus obliquus</name>
    <dbReference type="NCBI Taxonomy" id="3088"/>
    <lineage>
        <taxon>Eukaryota</taxon>
        <taxon>Viridiplantae</taxon>
        <taxon>Chlorophyta</taxon>
        <taxon>core chlorophytes</taxon>
        <taxon>Chlorophyceae</taxon>
        <taxon>CS clade</taxon>
        <taxon>Sphaeropleales</taxon>
        <taxon>Scenedesmaceae</taxon>
        <taxon>Tetradesmus</taxon>
    </lineage>
</organism>
<dbReference type="Proteomes" id="UP001244341">
    <property type="component" value="Chromosome 15b"/>
</dbReference>
<dbReference type="EMBL" id="CP126222">
    <property type="protein sequence ID" value="WIA22829.1"/>
    <property type="molecule type" value="Genomic_DNA"/>
</dbReference>
<reference evidence="3 4" key="1">
    <citation type="submission" date="2023-05" db="EMBL/GenBank/DDBJ databases">
        <title>A 100% complete, gapless, phased diploid assembly of the Scenedesmus obliquus UTEX 3031 genome.</title>
        <authorList>
            <person name="Biondi T.C."/>
            <person name="Hanschen E.R."/>
            <person name="Kwon T."/>
            <person name="Eng W."/>
            <person name="Kruse C.P.S."/>
            <person name="Koehler S.I."/>
            <person name="Kunde Y."/>
            <person name="Gleasner C.D."/>
            <person name="You Mak K.T."/>
            <person name="Polle J."/>
            <person name="Hovde B.T."/>
            <person name="Starkenburg S.R."/>
        </authorList>
    </citation>
    <scope>NUCLEOTIDE SEQUENCE [LARGE SCALE GENOMIC DNA]</scope>
    <source>
        <strain evidence="3 4">DOE0152z</strain>
    </source>
</reference>
<dbReference type="SUPFAM" id="SSF55781">
    <property type="entry name" value="GAF domain-like"/>
    <property type="match status" value="1"/>
</dbReference>
<proteinExistence type="predicted"/>
<keyword evidence="1" id="KW-0675">Receptor</keyword>
<evidence type="ECO:0000256" key="1">
    <source>
        <dbReference type="ARBA" id="ARBA00023170"/>
    </source>
</evidence>
<dbReference type="SMART" id="SM00065">
    <property type="entry name" value="GAF"/>
    <property type="match status" value="1"/>
</dbReference>
<dbReference type="Pfam" id="PF01590">
    <property type="entry name" value="GAF"/>
    <property type="match status" value="1"/>
</dbReference>
<dbReference type="Gene3D" id="3.30.450.40">
    <property type="match status" value="1"/>
</dbReference>
<evidence type="ECO:0000313" key="4">
    <source>
        <dbReference type="Proteomes" id="UP001244341"/>
    </source>
</evidence>
<protein>
    <recommendedName>
        <fullName evidence="2">GAF domain-containing protein</fullName>
    </recommendedName>
</protein>
<sequence>MSSALSEENNPQESDLTAEFALLAQLPVQLAAVSEHEVLKIAAEVLISVFPAVQYVRILLVSQNYQPSELLEWCSNTQLTAAMAELQGSSSSQQAAMRRGMTLHTQQLQPQSAAEFEDWAMLQQRFGLHSFAAVPLMVAGTVYGVILAASPTPGCFSPRSLPLLETAAHMLAPYAAVLYKFQQATAAKQLLRQMLPARVVDAAIERINQGGFGAADPFAGLNQELPFG</sequence>